<dbReference type="Proteomes" id="UP000030645">
    <property type="component" value="Unassembled WGS sequence"/>
</dbReference>
<evidence type="ECO:0000313" key="1">
    <source>
        <dbReference type="EMBL" id="EXB23813.1"/>
    </source>
</evidence>
<accession>W9QBR9</accession>
<organism evidence="1 2">
    <name type="scientific">Morus notabilis</name>
    <dbReference type="NCBI Taxonomy" id="981085"/>
    <lineage>
        <taxon>Eukaryota</taxon>
        <taxon>Viridiplantae</taxon>
        <taxon>Streptophyta</taxon>
        <taxon>Embryophyta</taxon>
        <taxon>Tracheophyta</taxon>
        <taxon>Spermatophyta</taxon>
        <taxon>Magnoliopsida</taxon>
        <taxon>eudicotyledons</taxon>
        <taxon>Gunneridae</taxon>
        <taxon>Pentapetalae</taxon>
        <taxon>rosids</taxon>
        <taxon>fabids</taxon>
        <taxon>Rosales</taxon>
        <taxon>Moraceae</taxon>
        <taxon>Moreae</taxon>
        <taxon>Morus</taxon>
    </lineage>
</organism>
<sequence length="82" mass="9398">MEIVKESNCKAGNWMRKVIDSRPKSEKEERDGNMWGGGRELFHVPSPPLKVKIFPSSFKERRSRDPGFSIARAFSTSVLFLI</sequence>
<name>W9QBR9_9ROSA</name>
<gene>
    <name evidence="1" type="ORF">L484_009574</name>
</gene>
<reference evidence="2" key="1">
    <citation type="submission" date="2013-01" db="EMBL/GenBank/DDBJ databases">
        <title>Draft Genome Sequence of a Mulberry Tree, Morus notabilis C.K. Schneid.</title>
        <authorList>
            <person name="He N."/>
            <person name="Zhao S."/>
        </authorList>
    </citation>
    <scope>NUCLEOTIDE SEQUENCE</scope>
</reference>
<keyword evidence="2" id="KW-1185">Reference proteome</keyword>
<dbReference type="AlphaFoldDB" id="W9QBR9"/>
<evidence type="ECO:0000313" key="2">
    <source>
        <dbReference type="Proteomes" id="UP000030645"/>
    </source>
</evidence>
<dbReference type="EMBL" id="KE343326">
    <property type="protein sequence ID" value="EXB23813.1"/>
    <property type="molecule type" value="Genomic_DNA"/>
</dbReference>
<protein>
    <submittedName>
        <fullName evidence="1">Uncharacterized protein</fullName>
    </submittedName>
</protein>
<proteinExistence type="predicted"/>